<evidence type="ECO:0000313" key="2">
    <source>
        <dbReference type="EMBL" id="CNI52455.1"/>
    </source>
</evidence>
<gene>
    <name evidence="2" type="ORF">ERS008502_03515</name>
</gene>
<sequence length="234" mass="26518">MRPIYNATIQPVISSNLICKENKILKPSININSIKNTSTKLNRYGGELLCVLSKSPITEAGNINTIKNKENKIKSDNYSTLNKQGSLFKGIFQNTSPSKPGYITSRFTDLRTHISTDLEWHYDNNILGSREYTSIDINRYEERCLVALSKKSSTADSMSEFEEDNDIYIIGDKGNKIEKWAFSNSDTGSNSKDIKQDELLSSESLNESDPLNKNLNMKMNHGYYTITVNPDEYD</sequence>
<proteinExistence type="predicted"/>
<feature type="region of interest" description="Disordered" evidence="1">
    <location>
        <begin position="185"/>
        <end position="212"/>
    </location>
</feature>
<name>A0AA36LUK4_YERMO</name>
<evidence type="ECO:0000256" key="1">
    <source>
        <dbReference type="SAM" id="MobiDB-lite"/>
    </source>
</evidence>
<evidence type="ECO:0000313" key="3">
    <source>
        <dbReference type="Proteomes" id="UP000040841"/>
    </source>
</evidence>
<dbReference type="EMBL" id="CQBM01000012">
    <property type="protein sequence ID" value="CNI52455.1"/>
    <property type="molecule type" value="Genomic_DNA"/>
</dbReference>
<reference evidence="2 3" key="1">
    <citation type="submission" date="2015-03" db="EMBL/GenBank/DDBJ databases">
        <authorList>
            <consortium name="Pathogen Informatics"/>
            <person name="Murphy D."/>
        </authorList>
    </citation>
    <scope>NUCLEOTIDE SEQUENCE [LARGE SCALE GENOMIC DNA]</scope>
    <source>
        <strain evidence="2 3">FE82747</strain>
    </source>
</reference>
<accession>A0AA36LUK4</accession>
<protein>
    <submittedName>
        <fullName evidence="2">Uncharacterized protein</fullName>
    </submittedName>
</protein>
<organism evidence="2 3">
    <name type="scientific">Yersinia mollaretii</name>
    <dbReference type="NCBI Taxonomy" id="33060"/>
    <lineage>
        <taxon>Bacteria</taxon>
        <taxon>Pseudomonadati</taxon>
        <taxon>Pseudomonadota</taxon>
        <taxon>Gammaproteobacteria</taxon>
        <taxon>Enterobacterales</taxon>
        <taxon>Yersiniaceae</taxon>
        <taxon>Yersinia</taxon>
    </lineage>
</organism>
<dbReference type="Proteomes" id="UP000040841">
    <property type="component" value="Unassembled WGS sequence"/>
</dbReference>
<comment type="caution">
    <text evidence="2">The sequence shown here is derived from an EMBL/GenBank/DDBJ whole genome shotgun (WGS) entry which is preliminary data.</text>
</comment>
<dbReference type="AlphaFoldDB" id="A0AA36LUK4"/>
<dbReference type="RefSeq" id="WP_147659260.1">
    <property type="nucleotide sequence ID" value="NZ_CABMMJ010000012.1"/>
</dbReference>
<feature type="compositionally biased region" description="Low complexity" evidence="1">
    <location>
        <begin position="199"/>
        <end position="208"/>
    </location>
</feature>